<evidence type="ECO:0000313" key="3">
    <source>
        <dbReference type="Proteomes" id="UP001253595"/>
    </source>
</evidence>
<gene>
    <name evidence="2" type="ORF">J2X05_001286</name>
</gene>
<name>A0ABU1UVR0_9GAMM</name>
<comment type="caution">
    <text evidence="2">The sequence shown here is derived from an EMBL/GenBank/DDBJ whole genome shotgun (WGS) entry which is preliminary data.</text>
</comment>
<accession>A0ABU1UVR0</accession>
<dbReference type="InterPro" id="IPR031009">
    <property type="entry name" value="Tcm_partner"/>
</dbReference>
<reference evidence="2 3" key="1">
    <citation type="submission" date="2023-07" db="EMBL/GenBank/DDBJ databases">
        <title>Sorghum-associated microbial communities from plants grown in Nebraska, USA.</title>
        <authorList>
            <person name="Schachtman D."/>
        </authorList>
    </citation>
    <scope>NUCLEOTIDE SEQUENCE [LARGE SCALE GENOMIC DNA]</scope>
    <source>
        <strain evidence="2 3">BE190</strain>
    </source>
</reference>
<feature type="domain" description="GMT-like wHTH" evidence="1">
    <location>
        <begin position="311"/>
        <end position="398"/>
    </location>
</feature>
<keyword evidence="3" id="KW-1185">Reference proteome</keyword>
<dbReference type="RefSeq" id="WP_007640813.1">
    <property type="nucleotide sequence ID" value="NZ_JAVDVX010000002.1"/>
</dbReference>
<dbReference type="Pfam" id="PF22560">
    <property type="entry name" value="GMT-wHTH"/>
    <property type="match status" value="1"/>
</dbReference>
<protein>
    <submittedName>
        <fullName evidence="2">Three-Cys-motif partner protein</fullName>
    </submittedName>
</protein>
<dbReference type="Proteomes" id="UP001253595">
    <property type="component" value="Unassembled WGS sequence"/>
</dbReference>
<dbReference type="EMBL" id="JAVDVX010000002">
    <property type="protein sequence ID" value="MDR7089280.1"/>
    <property type="molecule type" value="Genomic_DNA"/>
</dbReference>
<evidence type="ECO:0000313" key="2">
    <source>
        <dbReference type="EMBL" id="MDR7089280.1"/>
    </source>
</evidence>
<organism evidence="2 3">
    <name type="scientific">Cellvibrio fibrivorans</name>
    <dbReference type="NCBI Taxonomy" id="126350"/>
    <lineage>
        <taxon>Bacteria</taxon>
        <taxon>Pseudomonadati</taxon>
        <taxon>Pseudomonadota</taxon>
        <taxon>Gammaproteobacteria</taxon>
        <taxon>Cellvibrionales</taxon>
        <taxon>Cellvibrionaceae</taxon>
        <taxon>Cellvibrio</taxon>
    </lineage>
</organism>
<proteinExistence type="predicted"/>
<sequence length="422" mass="48222">MSHKNKKYDWEIGSELPQLDEHSETKHLIIADYLKRYVEVYMANATIERLPLTVVDGFAGGGKYRAFNREETTDGSPFLILKSIQEAEALLNIGRRKPRSIDAEYHFIEKDAPHLDFLRQELHLSEFAHLLGSKIHLYNKKFDQVATDVIKRIQQRNKGMRAIFILDQYAYKDVPFSIIRNIFSSTASEVILTFNFDTLQSFLAENSTNKKALENINLSQYIDWNRLALFKEAGMWQHAIQEQLANAILKGSGANHMTLFFIKPKKGWCYWLVHLSQKFIARDVMMGLHWKHSNTSAGFEHHLGEGIFTLGYQATQTAGQITLDFGEVFDFGSKAKERCIECLSESIPRLLDNCNIQMPFSQLTDNIGSLTPASTIEIKAALQSSIDNKELMIVTKDGGTRRSANQIGPSDILRYNQKQLFF</sequence>
<dbReference type="NCBIfam" id="TIGR04474">
    <property type="entry name" value="tcm_partner"/>
    <property type="match status" value="1"/>
</dbReference>
<dbReference type="InterPro" id="IPR054339">
    <property type="entry name" value="GMT_wHTH"/>
</dbReference>
<evidence type="ECO:0000259" key="1">
    <source>
        <dbReference type="Pfam" id="PF22560"/>
    </source>
</evidence>